<dbReference type="EMBL" id="KN817518">
    <property type="protein sequence ID" value="KJA29541.1"/>
    <property type="molecule type" value="Genomic_DNA"/>
</dbReference>
<evidence type="ECO:0000313" key="5">
    <source>
        <dbReference type="Proteomes" id="UP000054270"/>
    </source>
</evidence>
<feature type="region of interest" description="Disordered" evidence="2">
    <location>
        <begin position="598"/>
        <end position="622"/>
    </location>
</feature>
<dbReference type="OMA" id="GHICADA"/>
<accession>A0A0D2PMM5</accession>
<dbReference type="Proteomes" id="UP000054270">
    <property type="component" value="Unassembled WGS sequence"/>
</dbReference>
<sequence>MPRKNKPASDRGRLQSTAASQAGRRSSGDATRGRLGPVPTFQGSMGHICADADDGFKHLQAHVATTAFDSNDSVDAPKCHPHTRQAVLDDIMRCIEKRIKDVLWLNGAAGAGKSAIGRSIVERCLSLGIPIARFFFFRTDSTRNGLNPVVATLAYQLMESIPELQSIIIPRIQADALIFNKSLETQFETLIFGPLLQLQKESSRKQKTLVFLLDGVDECTGHGEQVKLIQIITKFIKKQAFPLIAFFGSRVENQLYTEFRSPALSDILLQLPLDTDYRADRDILILLNESFTTIRSTHPFGRELRESNWPAQADIAKILQKASGQFIYASVVIKFISDPNQHPAQQLKIVLGLRPSGSLTPFAQLDALYRHIFSQVVDIQATSFVLAWQMFTRPLTWTSDALQIMCGTMTRAEIKVALAVLTPVLTYDMDRNHVEFLHASLPDFLVDSDRSQVYHIDRATWSAQLSTLLISPIKKKAHSKPRGWWLGKDYPPMPNGVEFAVMVHSYLPHATPTPELQNALAEMRPDPHWPPLLGIVSAIEVYLAIIRQWDGRMRRPLASASLPSPRIIEAILPHVAAPGPDLFNAKLVWTRLRDAPWTPHSRGTPRNRDLLRGACDRGGHSL</sequence>
<dbReference type="AlphaFoldDB" id="A0A0D2PMM5"/>
<protein>
    <recommendedName>
        <fullName evidence="3">Nephrocystin 3-like N-terminal domain-containing protein</fullName>
    </recommendedName>
</protein>
<evidence type="ECO:0000256" key="1">
    <source>
        <dbReference type="ARBA" id="ARBA00022737"/>
    </source>
</evidence>
<dbReference type="PANTHER" id="PTHR10039">
    <property type="entry name" value="AMELOGENIN"/>
    <property type="match status" value="1"/>
</dbReference>
<feature type="region of interest" description="Disordered" evidence="2">
    <location>
        <begin position="1"/>
        <end position="37"/>
    </location>
</feature>
<evidence type="ECO:0000313" key="4">
    <source>
        <dbReference type="EMBL" id="KJA29541.1"/>
    </source>
</evidence>
<feature type="compositionally biased region" description="Polar residues" evidence="2">
    <location>
        <begin position="14"/>
        <end position="24"/>
    </location>
</feature>
<keyword evidence="1" id="KW-0677">Repeat</keyword>
<reference evidence="5" key="1">
    <citation type="submission" date="2014-04" db="EMBL/GenBank/DDBJ databases">
        <title>Evolutionary Origins and Diversification of the Mycorrhizal Mutualists.</title>
        <authorList>
            <consortium name="DOE Joint Genome Institute"/>
            <consortium name="Mycorrhizal Genomics Consortium"/>
            <person name="Kohler A."/>
            <person name="Kuo A."/>
            <person name="Nagy L.G."/>
            <person name="Floudas D."/>
            <person name="Copeland A."/>
            <person name="Barry K.W."/>
            <person name="Cichocki N."/>
            <person name="Veneault-Fourrey C."/>
            <person name="LaButti K."/>
            <person name="Lindquist E.A."/>
            <person name="Lipzen A."/>
            <person name="Lundell T."/>
            <person name="Morin E."/>
            <person name="Murat C."/>
            <person name="Riley R."/>
            <person name="Ohm R."/>
            <person name="Sun H."/>
            <person name="Tunlid A."/>
            <person name="Henrissat B."/>
            <person name="Grigoriev I.V."/>
            <person name="Hibbett D.S."/>
            <person name="Martin F."/>
        </authorList>
    </citation>
    <scope>NUCLEOTIDE SEQUENCE [LARGE SCALE GENOMIC DNA]</scope>
    <source>
        <strain evidence="5">FD-334 SS-4</strain>
    </source>
</reference>
<organism evidence="4 5">
    <name type="scientific">Hypholoma sublateritium (strain FD-334 SS-4)</name>
    <dbReference type="NCBI Taxonomy" id="945553"/>
    <lineage>
        <taxon>Eukaryota</taxon>
        <taxon>Fungi</taxon>
        <taxon>Dikarya</taxon>
        <taxon>Basidiomycota</taxon>
        <taxon>Agaricomycotina</taxon>
        <taxon>Agaricomycetes</taxon>
        <taxon>Agaricomycetidae</taxon>
        <taxon>Agaricales</taxon>
        <taxon>Agaricineae</taxon>
        <taxon>Strophariaceae</taxon>
        <taxon>Hypholoma</taxon>
    </lineage>
</organism>
<evidence type="ECO:0000256" key="2">
    <source>
        <dbReference type="SAM" id="MobiDB-lite"/>
    </source>
</evidence>
<proteinExistence type="predicted"/>
<dbReference type="STRING" id="945553.A0A0D2PMM5"/>
<dbReference type="PANTHER" id="PTHR10039:SF14">
    <property type="entry name" value="NACHT DOMAIN-CONTAINING PROTEIN"/>
    <property type="match status" value="1"/>
</dbReference>
<dbReference type="Pfam" id="PF24883">
    <property type="entry name" value="NPHP3_N"/>
    <property type="match status" value="1"/>
</dbReference>
<feature type="domain" description="Nephrocystin 3-like N-terminal" evidence="3">
    <location>
        <begin position="100"/>
        <end position="250"/>
    </location>
</feature>
<gene>
    <name evidence="4" type="ORF">HYPSUDRAFT_210474</name>
</gene>
<dbReference type="Gene3D" id="3.40.50.300">
    <property type="entry name" value="P-loop containing nucleotide triphosphate hydrolases"/>
    <property type="match status" value="1"/>
</dbReference>
<evidence type="ECO:0000259" key="3">
    <source>
        <dbReference type="Pfam" id="PF24883"/>
    </source>
</evidence>
<feature type="compositionally biased region" description="Basic and acidic residues" evidence="2">
    <location>
        <begin position="606"/>
        <end position="622"/>
    </location>
</feature>
<dbReference type="InterPro" id="IPR056884">
    <property type="entry name" value="NPHP3-like_N"/>
</dbReference>
<dbReference type="SUPFAM" id="SSF52540">
    <property type="entry name" value="P-loop containing nucleoside triphosphate hydrolases"/>
    <property type="match status" value="1"/>
</dbReference>
<dbReference type="InterPro" id="IPR027417">
    <property type="entry name" value="P-loop_NTPase"/>
</dbReference>
<keyword evidence="5" id="KW-1185">Reference proteome</keyword>
<dbReference type="OrthoDB" id="194358at2759"/>
<name>A0A0D2PMM5_HYPSF</name>